<name>A0A3G4ZPK4_9VIRU</name>
<dbReference type="InterPro" id="IPR029052">
    <property type="entry name" value="Metallo-depent_PP-like"/>
</dbReference>
<organism evidence="2">
    <name type="scientific">Barrevirus sp</name>
    <dbReference type="NCBI Taxonomy" id="2487763"/>
    <lineage>
        <taxon>Viruses</taxon>
        <taxon>Varidnaviria</taxon>
        <taxon>Bamfordvirae</taxon>
        <taxon>Nucleocytoviricota</taxon>
        <taxon>Megaviricetes</taxon>
        <taxon>Imitervirales</taxon>
        <taxon>Mimiviridae</taxon>
        <taxon>Klosneuvirinae</taxon>
    </lineage>
</organism>
<dbReference type="Pfam" id="PF00149">
    <property type="entry name" value="Metallophos"/>
    <property type="match status" value="1"/>
</dbReference>
<dbReference type="Gene3D" id="3.60.21.10">
    <property type="match status" value="1"/>
</dbReference>
<evidence type="ECO:0000313" key="2">
    <source>
        <dbReference type="EMBL" id="AYV76817.1"/>
    </source>
</evidence>
<dbReference type="InterPro" id="IPR004843">
    <property type="entry name" value="Calcineurin-like_PHP"/>
</dbReference>
<reference evidence="2" key="1">
    <citation type="submission" date="2018-10" db="EMBL/GenBank/DDBJ databases">
        <title>Hidden diversity of soil giant viruses.</title>
        <authorList>
            <person name="Schulz F."/>
            <person name="Alteio L."/>
            <person name="Goudeau D."/>
            <person name="Ryan E.M."/>
            <person name="Malmstrom R.R."/>
            <person name="Blanchard J."/>
            <person name="Woyke T."/>
        </authorList>
    </citation>
    <scope>NUCLEOTIDE SEQUENCE</scope>
    <source>
        <strain evidence="2">BAV1</strain>
    </source>
</reference>
<accession>A0A3G4ZPK4</accession>
<dbReference type="SUPFAM" id="SSF56300">
    <property type="entry name" value="Metallo-dependent phosphatases"/>
    <property type="match status" value="1"/>
</dbReference>
<feature type="domain" description="Calcineurin-like phosphoesterase" evidence="1">
    <location>
        <begin position="42"/>
        <end position="225"/>
    </location>
</feature>
<evidence type="ECO:0000259" key="1">
    <source>
        <dbReference type="Pfam" id="PF00149"/>
    </source>
</evidence>
<protein>
    <recommendedName>
        <fullName evidence="1">Calcineurin-like phosphoesterase domain-containing protein</fullName>
    </recommendedName>
</protein>
<dbReference type="CDD" id="cd00838">
    <property type="entry name" value="MPP_superfamily"/>
    <property type="match status" value="1"/>
</dbReference>
<sequence length="288" mass="32913">MKTIKTVHWYFPPTISKGKEPRHKYGRITISLLQTDLFNNVPTVAMSDIHSQTPELVVMLSDLLNLDKFTIISCGDMAGNYVRGSDGNPISEYQYLNDRANEFYFVQGNHDLPSKNKLEKKLKNRQGKLCNIQEGTIIESLLGSIGGINGIISDSNHSYKMPGPAFIKLLIQTLEKKPRILLTHDTPSIEAFYESGDRYIGDIDIFKVVDQYKPLIHIYGHCHHPTFYNLINGIHYINVEARVLIFVGPKFNHDALFKKELTEEYSVKAQKLYKELSDNDSDDDLFEK</sequence>
<dbReference type="EMBL" id="MK071998">
    <property type="protein sequence ID" value="AYV76817.1"/>
    <property type="molecule type" value="Genomic_DNA"/>
</dbReference>
<proteinExistence type="predicted"/>
<gene>
    <name evidence="2" type="ORF">Barrevirus1_39</name>
</gene>
<dbReference type="GO" id="GO:0016787">
    <property type="term" value="F:hydrolase activity"/>
    <property type="evidence" value="ECO:0007669"/>
    <property type="project" value="InterPro"/>
</dbReference>